<dbReference type="PANTHER" id="PTHR11439:SF463">
    <property type="entry name" value="REVERSE TRANSCRIPTASE TY1_COPIA-TYPE DOMAIN-CONTAINING PROTEIN"/>
    <property type="match status" value="1"/>
</dbReference>
<organism evidence="2 3">
    <name type="scientific">Phytophthora cactorum</name>
    <dbReference type="NCBI Taxonomy" id="29920"/>
    <lineage>
        <taxon>Eukaryota</taxon>
        <taxon>Sar</taxon>
        <taxon>Stramenopiles</taxon>
        <taxon>Oomycota</taxon>
        <taxon>Peronosporomycetes</taxon>
        <taxon>Peronosporales</taxon>
        <taxon>Peronosporaceae</taxon>
        <taxon>Phytophthora</taxon>
    </lineage>
</organism>
<comment type="caution">
    <text evidence="2">The sequence shown here is derived from an EMBL/GenBank/DDBJ whole genome shotgun (WGS) entry which is preliminary data.</text>
</comment>
<gene>
    <name evidence="2" type="ORF">PC118_g24834</name>
</gene>
<dbReference type="EMBL" id="RCML01003513">
    <property type="protein sequence ID" value="KAG2954620.1"/>
    <property type="molecule type" value="Genomic_DNA"/>
</dbReference>
<dbReference type="InterPro" id="IPR013103">
    <property type="entry name" value="RVT_2"/>
</dbReference>
<evidence type="ECO:0000313" key="3">
    <source>
        <dbReference type="Proteomes" id="UP000697107"/>
    </source>
</evidence>
<proteinExistence type="predicted"/>
<dbReference type="Pfam" id="PF07727">
    <property type="entry name" value="RVT_2"/>
    <property type="match status" value="1"/>
</dbReference>
<dbReference type="Proteomes" id="UP000697107">
    <property type="component" value="Unassembled WGS sequence"/>
</dbReference>
<feature type="domain" description="Reverse transcriptase Ty1/copia-type" evidence="1">
    <location>
        <begin position="6"/>
        <end position="229"/>
    </location>
</feature>
<evidence type="ECO:0000313" key="2">
    <source>
        <dbReference type="EMBL" id="KAG2954620.1"/>
    </source>
</evidence>
<reference evidence="2" key="1">
    <citation type="submission" date="2018-10" db="EMBL/GenBank/DDBJ databases">
        <title>Effector identification in a new, highly contiguous assembly of the strawberry crown rot pathogen Phytophthora cactorum.</title>
        <authorList>
            <person name="Armitage A.D."/>
            <person name="Nellist C.F."/>
            <person name="Bates H."/>
            <person name="Vickerstaff R.J."/>
            <person name="Harrison R.J."/>
        </authorList>
    </citation>
    <scope>NUCLEOTIDE SEQUENCE</scope>
    <source>
        <strain evidence="2">P415</strain>
    </source>
</reference>
<dbReference type="AlphaFoldDB" id="A0A8T1EI09"/>
<dbReference type="SUPFAM" id="SSF56672">
    <property type="entry name" value="DNA/RNA polymerases"/>
    <property type="match status" value="1"/>
</dbReference>
<evidence type="ECO:0000259" key="1">
    <source>
        <dbReference type="Pfam" id="PF07727"/>
    </source>
</evidence>
<sequence length="316" mass="35662">MRLRGVFRAAKLPNGHRAIGTKWVFKIKRKAEGSIEKYKARLVAKGFKHKYGIDYTETFSPVVKYVTLRMIIAIAKYFGWPLDQLDVVTAFLYGIMKELVFCAVPEGDLKQASRVWNETFNEFVCSIGFQVSAFDPCLYIKVVDGHCVLVLVYVDDVLITGSSPELIARTKTDLKTRFEMTDSGKCAFVLGIELVDGPDGSVTMCQRRYVDDILKRFGMDECKAVVSPVDMSTRLVPSDAATKVNAPFREAVGALMHLMTATHPDIAYAVGYVSRFMENPQEEHWVAVKRIFRYLQGTKTHGICFKPGNKIDFLRL</sequence>
<dbReference type="InterPro" id="IPR043502">
    <property type="entry name" value="DNA/RNA_pol_sf"/>
</dbReference>
<dbReference type="VEuPathDB" id="FungiDB:PC110_g18705"/>
<protein>
    <recommendedName>
        <fullName evidence="1">Reverse transcriptase Ty1/copia-type domain-containing protein</fullName>
    </recommendedName>
</protein>
<accession>A0A8T1EI09</accession>
<name>A0A8T1EI09_9STRA</name>
<dbReference type="PANTHER" id="PTHR11439">
    <property type="entry name" value="GAG-POL-RELATED RETROTRANSPOSON"/>
    <property type="match status" value="1"/>
</dbReference>